<organism evidence="3 4">
    <name type="scientific">Pseudomyxococcus hansupus</name>
    <dbReference type="NCBI Taxonomy" id="1297742"/>
    <lineage>
        <taxon>Bacteria</taxon>
        <taxon>Pseudomonadati</taxon>
        <taxon>Myxococcota</taxon>
        <taxon>Myxococcia</taxon>
        <taxon>Myxococcales</taxon>
        <taxon>Cystobacterineae</taxon>
        <taxon>Myxococcaceae</taxon>
        <taxon>Pseudomyxococcus</taxon>
    </lineage>
</organism>
<dbReference type="InterPro" id="IPR023393">
    <property type="entry name" value="START-like_dom_sf"/>
</dbReference>
<dbReference type="KEGG" id="mym:A176_006329"/>
<proteinExistence type="inferred from homology"/>
<sequence>MTSTQDSKAAPVAKATMMIRRPAAEVFAAFVDPAITTKFWFSRGSEPLRPGGTAQWFWDCYGVSATVKVLDFEPGARLRIQWNDPPAVTFVEWTFTALSPERTYVRVVESGFHGDDKAVVASALDSTGGFNMVLAGAKAWLEHGLQLDLVPDHFPEDARHLG</sequence>
<dbReference type="Pfam" id="PF08327">
    <property type="entry name" value="AHSA1"/>
    <property type="match status" value="1"/>
</dbReference>
<feature type="domain" description="Activator of Hsp90 ATPase homologue 1/2-like C-terminal" evidence="2">
    <location>
        <begin position="22"/>
        <end position="134"/>
    </location>
</feature>
<accession>A0A0H4XM95</accession>
<dbReference type="Gene3D" id="3.30.530.20">
    <property type="match status" value="1"/>
</dbReference>
<evidence type="ECO:0000256" key="1">
    <source>
        <dbReference type="ARBA" id="ARBA00006817"/>
    </source>
</evidence>
<dbReference type="SUPFAM" id="SSF55961">
    <property type="entry name" value="Bet v1-like"/>
    <property type="match status" value="1"/>
</dbReference>
<dbReference type="RefSeq" id="WP_002635977.1">
    <property type="nucleotide sequence ID" value="NZ_CP012109.1"/>
</dbReference>
<evidence type="ECO:0000259" key="2">
    <source>
        <dbReference type="Pfam" id="PF08327"/>
    </source>
</evidence>
<name>A0A0H4XM95_9BACT</name>
<dbReference type="OrthoDB" id="9803476at2"/>
<evidence type="ECO:0000313" key="3">
    <source>
        <dbReference type="EMBL" id="AKQ69417.1"/>
    </source>
</evidence>
<dbReference type="AlphaFoldDB" id="A0A0H4XM95"/>
<gene>
    <name evidence="3" type="ORF">A176_006329</name>
</gene>
<dbReference type="eggNOG" id="COG3832">
    <property type="taxonomic scope" value="Bacteria"/>
</dbReference>
<dbReference type="Proteomes" id="UP000009026">
    <property type="component" value="Chromosome"/>
</dbReference>
<keyword evidence="4" id="KW-1185">Reference proteome</keyword>
<dbReference type="STRING" id="1297742.A176_006329"/>
<dbReference type="EMBL" id="CP012109">
    <property type="protein sequence ID" value="AKQ69417.1"/>
    <property type="molecule type" value="Genomic_DNA"/>
</dbReference>
<comment type="similarity">
    <text evidence="1">Belongs to the AHA1 family.</text>
</comment>
<dbReference type="CDD" id="cd08901">
    <property type="entry name" value="SRPBCC_CalC_Aha1-like_8"/>
    <property type="match status" value="1"/>
</dbReference>
<dbReference type="InterPro" id="IPR013538">
    <property type="entry name" value="ASHA1/2-like_C"/>
</dbReference>
<dbReference type="PATRIC" id="fig|1297742.4.peg.6418"/>
<evidence type="ECO:0000313" key="4">
    <source>
        <dbReference type="Proteomes" id="UP000009026"/>
    </source>
</evidence>
<reference evidence="3 4" key="1">
    <citation type="journal article" date="2016" name="PLoS ONE">
        <title>Complete Genome Sequence and Comparative Genomics of a Novel Myxobacterium Myxococcus hansupus.</title>
        <authorList>
            <person name="Sharma G."/>
            <person name="Narwani T."/>
            <person name="Subramanian S."/>
        </authorList>
    </citation>
    <scope>NUCLEOTIDE SEQUENCE [LARGE SCALE GENOMIC DNA]</scope>
    <source>
        <strain evidence="4">mixupus</strain>
    </source>
</reference>
<protein>
    <recommendedName>
        <fullName evidence="2">Activator of Hsp90 ATPase homologue 1/2-like C-terminal domain-containing protein</fullName>
    </recommendedName>
</protein>